<dbReference type="GO" id="GO:0006412">
    <property type="term" value="P:translation"/>
    <property type="evidence" value="ECO:0007669"/>
    <property type="project" value="UniProtKB-UniRule"/>
</dbReference>
<dbReference type="PANTHER" id="PTHR35534:SF1">
    <property type="entry name" value="LARGE RIBOSOMAL SUBUNIT PROTEIN BL32"/>
    <property type="match status" value="1"/>
</dbReference>
<keyword evidence="2 5" id="KW-0689">Ribosomal protein</keyword>
<evidence type="ECO:0000313" key="7">
    <source>
        <dbReference type="EMBL" id="TWI76774.1"/>
    </source>
</evidence>
<dbReference type="Proteomes" id="UP000318307">
    <property type="component" value="Unassembled WGS sequence"/>
</dbReference>
<dbReference type="InterPro" id="IPR002677">
    <property type="entry name" value="Ribosomal_bL32"/>
</dbReference>
<protein>
    <recommendedName>
        <fullName evidence="4 5">Large ribosomal subunit protein bL32</fullName>
    </recommendedName>
</protein>
<comment type="similarity">
    <text evidence="1 5">Belongs to the bacterial ribosomal protein bL32 family.</text>
</comment>
<feature type="compositionally biased region" description="Basic residues" evidence="6">
    <location>
        <begin position="1"/>
        <end position="22"/>
    </location>
</feature>
<dbReference type="EMBL" id="VLLC01000002">
    <property type="protein sequence ID" value="TWI76774.1"/>
    <property type="molecule type" value="Genomic_DNA"/>
</dbReference>
<dbReference type="HAMAP" id="MF_00340">
    <property type="entry name" value="Ribosomal_bL32"/>
    <property type="match status" value="1"/>
</dbReference>
<dbReference type="GO" id="GO:0015934">
    <property type="term" value="C:large ribosomal subunit"/>
    <property type="evidence" value="ECO:0007669"/>
    <property type="project" value="InterPro"/>
</dbReference>
<evidence type="ECO:0000256" key="3">
    <source>
        <dbReference type="ARBA" id="ARBA00023274"/>
    </source>
</evidence>
<organism evidence="7 8">
    <name type="scientific">Desulfobotulus alkaliphilus</name>
    <dbReference type="NCBI Taxonomy" id="622671"/>
    <lineage>
        <taxon>Bacteria</taxon>
        <taxon>Pseudomonadati</taxon>
        <taxon>Thermodesulfobacteriota</taxon>
        <taxon>Desulfobacteria</taxon>
        <taxon>Desulfobacterales</taxon>
        <taxon>Desulfobacteraceae</taxon>
        <taxon>Desulfobotulus</taxon>
    </lineage>
</organism>
<name>A0A562S7T9_9BACT</name>
<gene>
    <name evidence="5" type="primary">rpmF</name>
    <name evidence="7" type="ORF">LZ24_00396</name>
</gene>
<reference evidence="7 8" key="1">
    <citation type="submission" date="2019-07" db="EMBL/GenBank/DDBJ databases">
        <title>Genome sequencing of 100 strains of the haloalkaliphilic chemolithoautotrophic sulfur-oxidizing bacterium Thioalkalivibrio.</title>
        <authorList>
            <person name="Muyzer G."/>
        </authorList>
    </citation>
    <scope>NUCLEOTIDE SEQUENCE [LARGE SCALE GENOMIC DNA]</scope>
    <source>
        <strain evidence="7 8">ASO4-4</strain>
    </source>
</reference>
<dbReference type="SUPFAM" id="SSF57829">
    <property type="entry name" value="Zn-binding ribosomal proteins"/>
    <property type="match status" value="1"/>
</dbReference>
<keyword evidence="8" id="KW-1185">Reference proteome</keyword>
<evidence type="ECO:0000256" key="1">
    <source>
        <dbReference type="ARBA" id="ARBA00008560"/>
    </source>
</evidence>
<keyword evidence="3 5" id="KW-0687">Ribonucleoprotein</keyword>
<evidence type="ECO:0000256" key="6">
    <source>
        <dbReference type="SAM" id="MobiDB-lite"/>
    </source>
</evidence>
<dbReference type="RefSeq" id="WP_144681792.1">
    <property type="nucleotide sequence ID" value="NZ_VLLC01000002.1"/>
</dbReference>
<evidence type="ECO:0000256" key="2">
    <source>
        <dbReference type="ARBA" id="ARBA00022980"/>
    </source>
</evidence>
<dbReference type="OrthoDB" id="9801927at2"/>
<dbReference type="GO" id="GO:0003735">
    <property type="term" value="F:structural constituent of ribosome"/>
    <property type="evidence" value="ECO:0007669"/>
    <property type="project" value="InterPro"/>
</dbReference>
<dbReference type="InterPro" id="IPR011332">
    <property type="entry name" value="Ribosomal_zn-bd"/>
</dbReference>
<comment type="caution">
    <text evidence="7">The sequence shown here is derived from an EMBL/GenBank/DDBJ whole genome shotgun (WGS) entry which is preliminary data.</text>
</comment>
<dbReference type="Pfam" id="PF01783">
    <property type="entry name" value="Ribosomal_L32p"/>
    <property type="match status" value="1"/>
</dbReference>
<dbReference type="AlphaFoldDB" id="A0A562S7T9"/>
<evidence type="ECO:0000256" key="4">
    <source>
        <dbReference type="ARBA" id="ARBA00035178"/>
    </source>
</evidence>
<evidence type="ECO:0000256" key="5">
    <source>
        <dbReference type="HAMAP-Rule" id="MF_00340"/>
    </source>
</evidence>
<evidence type="ECO:0000313" key="8">
    <source>
        <dbReference type="Proteomes" id="UP000318307"/>
    </source>
</evidence>
<proteinExistence type="inferred from homology"/>
<feature type="region of interest" description="Disordered" evidence="6">
    <location>
        <begin position="1"/>
        <end position="23"/>
    </location>
</feature>
<dbReference type="PANTHER" id="PTHR35534">
    <property type="entry name" value="50S RIBOSOMAL PROTEIN L32"/>
    <property type="match status" value="1"/>
</dbReference>
<accession>A0A562S7T9</accession>
<dbReference type="NCBIfam" id="TIGR01031">
    <property type="entry name" value="rpmF_bact"/>
    <property type="match status" value="1"/>
</dbReference>
<dbReference type="InterPro" id="IPR044957">
    <property type="entry name" value="Ribosomal_bL32_bact"/>
</dbReference>
<sequence length="60" mass="6435">MAVPKRKVSKSRRDKGRTHKKTAGVNVSACPECGEAKQSHAACRSCGTYKGRSVLADMEA</sequence>